<sequence>DPTIREWDTSTWKQVGDPWSGHTDSIYALAVNSTGTLITSVSSDANARLWQLSDQRATAIFKASNEMYRATFSVDDRYILCGGKDNNITEWAVPEYVVLEDSPREQASDVISNPFLMPFVISSRARILYQCMLQRDR</sequence>
<dbReference type="PROSITE" id="PS50294">
    <property type="entry name" value="WD_REPEATS_REGION"/>
    <property type="match status" value="1"/>
</dbReference>
<dbReference type="PANTHER" id="PTHR22847:SF637">
    <property type="entry name" value="WD REPEAT DOMAIN 5B"/>
    <property type="match status" value="1"/>
</dbReference>
<dbReference type="PANTHER" id="PTHR22847">
    <property type="entry name" value="WD40 REPEAT PROTEIN"/>
    <property type="match status" value="1"/>
</dbReference>
<dbReference type="GO" id="GO:1990234">
    <property type="term" value="C:transferase complex"/>
    <property type="evidence" value="ECO:0007669"/>
    <property type="project" value="UniProtKB-ARBA"/>
</dbReference>
<dbReference type="STRING" id="180088.A0A1J8Q4A4"/>
<dbReference type="Pfam" id="PF00400">
    <property type="entry name" value="WD40"/>
    <property type="match status" value="1"/>
</dbReference>
<dbReference type="OrthoDB" id="2660687at2759"/>
<evidence type="ECO:0000313" key="5">
    <source>
        <dbReference type="Proteomes" id="UP000183567"/>
    </source>
</evidence>
<feature type="repeat" description="WD" evidence="3">
    <location>
        <begin position="19"/>
        <end position="60"/>
    </location>
</feature>
<evidence type="ECO:0000256" key="2">
    <source>
        <dbReference type="ARBA" id="ARBA00022737"/>
    </source>
</evidence>
<feature type="non-terminal residue" evidence="4">
    <location>
        <position position="1"/>
    </location>
</feature>
<accession>A0A1J8Q4A4</accession>
<dbReference type="SUPFAM" id="SSF50978">
    <property type="entry name" value="WD40 repeat-like"/>
    <property type="match status" value="1"/>
</dbReference>
<gene>
    <name evidence="4" type="ORF">AZE42_13017</name>
</gene>
<feature type="non-terminal residue" evidence="4">
    <location>
        <position position="137"/>
    </location>
</feature>
<dbReference type="InterPro" id="IPR036322">
    <property type="entry name" value="WD40_repeat_dom_sf"/>
</dbReference>
<dbReference type="SMART" id="SM00320">
    <property type="entry name" value="WD40"/>
    <property type="match status" value="2"/>
</dbReference>
<keyword evidence="5" id="KW-1185">Reference proteome</keyword>
<evidence type="ECO:0000256" key="3">
    <source>
        <dbReference type="PROSITE-ProRule" id="PRU00221"/>
    </source>
</evidence>
<name>A0A1J8Q4A4_9AGAM</name>
<reference evidence="4 5" key="1">
    <citation type="submission" date="2016-03" db="EMBL/GenBank/DDBJ databases">
        <title>Comparative genomics of the ectomycorrhizal sister species Rhizopogon vinicolor and Rhizopogon vesiculosus (Basidiomycota: Boletales) reveals a divergence of the mating type B locus.</title>
        <authorList>
            <person name="Mujic A.B."/>
            <person name="Kuo A."/>
            <person name="Tritt A."/>
            <person name="Lipzen A."/>
            <person name="Chen C."/>
            <person name="Johnson J."/>
            <person name="Sharma A."/>
            <person name="Barry K."/>
            <person name="Grigoriev I.V."/>
            <person name="Spatafora J.W."/>
        </authorList>
    </citation>
    <scope>NUCLEOTIDE SEQUENCE [LARGE SCALE GENOMIC DNA]</scope>
    <source>
        <strain evidence="4 5">AM-OR11-056</strain>
    </source>
</reference>
<dbReference type="Gene3D" id="2.130.10.10">
    <property type="entry name" value="YVTN repeat-like/Quinoprotein amine dehydrogenase"/>
    <property type="match status" value="1"/>
</dbReference>
<evidence type="ECO:0000313" key="4">
    <source>
        <dbReference type="EMBL" id="OJA15877.1"/>
    </source>
</evidence>
<dbReference type="EMBL" id="LVVM01002817">
    <property type="protein sequence ID" value="OJA15877.1"/>
    <property type="molecule type" value="Genomic_DNA"/>
</dbReference>
<evidence type="ECO:0000256" key="1">
    <source>
        <dbReference type="ARBA" id="ARBA00022574"/>
    </source>
</evidence>
<keyword evidence="1 3" id="KW-0853">WD repeat</keyword>
<dbReference type="InterPro" id="IPR001680">
    <property type="entry name" value="WD40_rpt"/>
</dbReference>
<dbReference type="Proteomes" id="UP000183567">
    <property type="component" value="Unassembled WGS sequence"/>
</dbReference>
<keyword evidence="2" id="KW-0677">Repeat</keyword>
<organism evidence="4 5">
    <name type="scientific">Rhizopogon vesiculosus</name>
    <dbReference type="NCBI Taxonomy" id="180088"/>
    <lineage>
        <taxon>Eukaryota</taxon>
        <taxon>Fungi</taxon>
        <taxon>Dikarya</taxon>
        <taxon>Basidiomycota</taxon>
        <taxon>Agaricomycotina</taxon>
        <taxon>Agaricomycetes</taxon>
        <taxon>Agaricomycetidae</taxon>
        <taxon>Boletales</taxon>
        <taxon>Suillineae</taxon>
        <taxon>Rhizopogonaceae</taxon>
        <taxon>Rhizopogon</taxon>
    </lineage>
</organism>
<dbReference type="AlphaFoldDB" id="A0A1J8Q4A4"/>
<comment type="caution">
    <text evidence="4">The sequence shown here is derived from an EMBL/GenBank/DDBJ whole genome shotgun (WGS) entry which is preliminary data.</text>
</comment>
<dbReference type="InterPro" id="IPR015943">
    <property type="entry name" value="WD40/YVTN_repeat-like_dom_sf"/>
</dbReference>
<dbReference type="PROSITE" id="PS50082">
    <property type="entry name" value="WD_REPEATS_2"/>
    <property type="match status" value="1"/>
</dbReference>
<proteinExistence type="predicted"/>
<protein>
    <submittedName>
        <fullName evidence="4">Uncharacterized protein</fullName>
    </submittedName>
</protein>